<evidence type="ECO:0000313" key="3">
    <source>
        <dbReference type="Proteomes" id="UP000004080"/>
    </source>
</evidence>
<name>I8ALP0_9BACL</name>
<dbReference type="STRING" id="1196324.A374_03174"/>
<dbReference type="PATRIC" id="fig|1196324.3.peg.642"/>
<organism evidence="2 3">
    <name type="scientific">Fictibacillus macauensis ZFHKF-1</name>
    <dbReference type="NCBI Taxonomy" id="1196324"/>
    <lineage>
        <taxon>Bacteria</taxon>
        <taxon>Bacillati</taxon>
        <taxon>Bacillota</taxon>
        <taxon>Bacilli</taxon>
        <taxon>Bacillales</taxon>
        <taxon>Fictibacillaceae</taxon>
        <taxon>Fictibacillus</taxon>
    </lineage>
</organism>
<reference evidence="2 3" key="1">
    <citation type="journal article" date="2012" name="J. Bacteriol.">
        <title>Genome of Bacillus macauensis ZFHKF-1, a Long-Chain-Forming Bacterium.</title>
        <authorList>
            <person name="Cai L."/>
            <person name="Zhang T."/>
        </authorList>
    </citation>
    <scope>NUCLEOTIDE SEQUENCE [LARGE SCALE GENOMIC DNA]</scope>
    <source>
        <strain evidence="2 3">ZFHKF-1</strain>
    </source>
</reference>
<dbReference type="OrthoDB" id="9813638at2"/>
<accession>I8ALP0</accession>
<dbReference type="PANTHER" id="PTHR12526">
    <property type="entry name" value="GLYCOSYLTRANSFERASE"/>
    <property type="match status" value="1"/>
</dbReference>
<dbReference type="EMBL" id="AKKV01000020">
    <property type="protein sequence ID" value="EIT86539.1"/>
    <property type="molecule type" value="Genomic_DNA"/>
</dbReference>
<evidence type="ECO:0000313" key="2">
    <source>
        <dbReference type="EMBL" id="EIT86539.1"/>
    </source>
</evidence>
<dbReference type="Proteomes" id="UP000004080">
    <property type="component" value="Unassembled WGS sequence"/>
</dbReference>
<comment type="caution">
    <text evidence="2">The sequence shown here is derived from an EMBL/GenBank/DDBJ whole genome shotgun (WGS) entry which is preliminary data.</text>
</comment>
<keyword evidence="3" id="KW-1185">Reference proteome</keyword>
<dbReference type="CDD" id="cd03811">
    <property type="entry name" value="GT4_GT28_WabH-like"/>
    <property type="match status" value="1"/>
</dbReference>
<dbReference type="AlphaFoldDB" id="I8ALP0"/>
<dbReference type="GO" id="GO:0016757">
    <property type="term" value="F:glycosyltransferase activity"/>
    <property type="evidence" value="ECO:0007669"/>
    <property type="project" value="InterPro"/>
</dbReference>
<dbReference type="RefSeq" id="WP_007200734.1">
    <property type="nucleotide sequence ID" value="NZ_AKKV01000020.1"/>
</dbReference>
<sequence length="396" mass="44926">MKPQLLFVIDSLEIAGAEKSLVSLLSLLDYTKYDVDLMLFAHGTPLESMVPDSVTILPELPYMTFAKLSLKEAVKQGITQGKLNHLMARLKYSISIRKQAYTSSEQARLFWSSAASSIEENPKMYDVAISYAQGIPTFYVADKVKAKKKLAWVNASYYLKDVDQRFQEPYYETFQNIVCVSDSAQAIFHETFPMFHEKTTVIYDINNPELIQRMSEVGQGYEDHFTGIRLLTIGRLTESKGYDIALDVAKRLKDQGVNFRWYALGKGPLQAELEAKIQAYQLENHFILLGVDVNPYGFIKEADIYVQTSRSEGFGLAIAEARMLNVPVVTTEFDAVFNQMVHEKNGLVVSMHADGVFDGIMRLLDDHLLRQHIIAYLQGEKKGNIEELSKVYQLIK</sequence>
<protein>
    <submittedName>
        <fullName evidence="2">Capsular polysaccharide biosynthsis protein</fullName>
    </submittedName>
</protein>
<evidence type="ECO:0000259" key="1">
    <source>
        <dbReference type="Pfam" id="PF00534"/>
    </source>
</evidence>
<dbReference type="Pfam" id="PF00534">
    <property type="entry name" value="Glycos_transf_1"/>
    <property type="match status" value="1"/>
</dbReference>
<feature type="domain" description="Glycosyl transferase family 1" evidence="1">
    <location>
        <begin position="230"/>
        <end position="376"/>
    </location>
</feature>
<dbReference type="InterPro" id="IPR001296">
    <property type="entry name" value="Glyco_trans_1"/>
</dbReference>
<dbReference type="PANTHER" id="PTHR12526:SF630">
    <property type="entry name" value="GLYCOSYLTRANSFERASE"/>
    <property type="match status" value="1"/>
</dbReference>
<proteinExistence type="predicted"/>
<dbReference type="Gene3D" id="3.40.50.2000">
    <property type="entry name" value="Glycogen Phosphorylase B"/>
    <property type="match status" value="2"/>
</dbReference>
<gene>
    <name evidence="2" type="ORF">A374_03174</name>
</gene>
<dbReference type="eggNOG" id="COG0438">
    <property type="taxonomic scope" value="Bacteria"/>
</dbReference>
<dbReference type="SUPFAM" id="SSF53756">
    <property type="entry name" value="UDP-Glycosyltransferase/glycogen phosphorylase"/>
    <property type="match status" value="1"/>
</dbReference>